<keyword evidence="3" id="KW-1185">Reference proteome</keyword>
<evidence type="ECO:0000313" key="3">
    <source>
        <dbReference type="Proteomes" id="UP001632038"/>
    </source>
</evidence>
<comment type="caution">
    <text evidence="2">The sequence shown here is derived from an EMBL/GenBank/DDBJ whole genome shotgun (WGS) entry which is preliminary data.</text>
</comment>
<gene>
    <name evidence="2" type="ORF">CASFOL_006568</name>
</gene>
<evidence type="ECO:0000259" key="1">
    <source>
        <dbReference type="Pfam" id="PF03469"/>
    </source>
</evidence>
<accession>A0ABD3E6R7</accession>
<reference evidence="3" key="1">
    <citation type="journal article" date="2024" name="IScience">
        <title>Strigolactones Initiate the Formation of Haustorium-like Structures in Castilleja.</title>
        <authorList>
            <person name="Buerger M."/>
            <person name="Peterson D."/>
            <person name="Chory J."/>
        </authorList>
    </citation>
    <scope>NUCLEOTIDE SEQUENCE [LARGE SCALE GENOMIC DNA]</scope>
</reference>
<proteinExistence type="predicted"/>
<dbReference type="PANTHER" id="PTHR21596:SF23">
    <property type="entry name" value="FACTOR OF DNA METHYLATION 4"/>
    <property type="match status" value="1"/>
</dbReference>
<protein>
    <recommendedName>
        <fullName evidence="1">Factor of DNA methylation 1-5/IDN2 domain-containing protein</fullName>
    </recommendedName>
</protein>
<dbReference type="EMBL" id="JAVIJP010000007">
    <property type="protein sequence ID" value="KAL3650165.1"/>
    <property type="molecule type" value="Genomic_DNA"/>
</dbReference>
<feature type="domain" description="Factor of DNA methylation 1-5/IDN2" evidence="1">
    <location>
        <begin position="115"/>
        <end position="245"/>
    </location>
</feature>
<dbReference type="AlphaFoldDB" id="A0ABD3E6R7"/>
<dbReference type="InterPro" id="IPR045177">
    <property type="entry name" value="FDM1-5/IDN2"/>
</dbReference>
<evidence type="ECO:0000313" key="2">
    <source>
        <dbReference type="EMBL" id="KAL3650165.1"/>
    </source>
</evidence>
<name>A0ABD3E6R7_9LAMI</name>
<dbReference type="Proteomes" id="UP001632038">
    <property type="component" value="Unassembled WGS sequence"/>
</dbReference>
<sequence length="258" mass="30331">MSKDKGKQVLSDVDDKASVMKEMVLSLERKDDLLEAALEHIQGRRIENEKLKASEYQLKGKLSFLEAEIEYLKAENRMLVVKERVSNDELQAARKEAIKEMETVFAHPRTSFSVKKMGEINPKPFEVTRLKNMYGKDWTKRDSDKLWSSWDQNVKDPHWHPFKKIKINGILQETIDENDAKIKELKKEGDEEIYEAVVKALGELNEYNPSGRYPVLELWNNKEMRKASIQEIIQYLFKQLNTIKPKRKRDLLFNQSIF</sequence>
<dbReference type="PANTHER" id="PTHR21596">
    <property type="entry name" value="RIBONUCLEASE P SUBUNIT P38"/>
    <property type="match status" value="1"/>
</dbReference>
<organism evidence="2 3">
    <name type="scientific">Castilleja foliolosa</name>
    <dbReference type="NCBI Taxonomy" id="1961234"/>
    <lineage>
        <taxon>Eukaryota</taxon>
        <taxon>Viridiplantae</taxon>
        <taxon>Streptophyta</taxon>
        <taxon>Embryophyta</taxon>
        <taxon>Tracheophyta</taxon>
        <taxon>Spermatophyta</taxon>
        <taxon>Magnoliopsida</taxon>
        <taxon>eudicotyledons</taxon>
        <taxon>Gunneridae</taxon>
        <taxon>Pentapetalae</taxon>
        <taxon>asterids</taxon>
        <taxon>lamiids</taxon>
        <taxon>Lamiales</taxon>
        <taxon>Orobanchaceae</taxon>
        <taxon>Pedicularideae</taxon>
        <taxon>Castillejinae</taxon>
        <taxon>Castilleja</taxon>
    </lineage>
</organism>
<dbReference type="InterPro" id="IPR005379">
    <property type="entry name" value="FDM1-5/IDN2_XH"/>
</dbReference>
<dbReference type="Pfam" id="PF03469">
    <property type="entry name" value="XH"/>
    <property type="match status" value="1"/>
</dbReference>